<name>A0A380WCK4_AFIFE</name>
<dbReference type="GO" id="GO:0008168">
    <property type="term" value="F:methyltransferase activity"/>
    <property type="evidence" value="ECO:0007669"/>
    <property type="project" value="UniProtKB-KW"/>
</dbReference>
<dbReference type="EC" id="2.1.1.-" evidence="1"/>
<dbReference type="InterPro" id="IPR029063">
    <property type="entry name" value="SAM-dependent_MTases_sf"/>
</dbReference>
<evidence type="ECO:0000313" key="2">
    <source>
        <dbReference type="Proteomes" id="UP000254343"/>
    </source>
</evidence>
<evidence type="ECO:0000313" key="1">
    <source>
        <dbReference type="EMBL" id="SUU86652.1"/>
    </source>
</evidence>
<dbReference type="EMBL" id="UIGB01000001">
    <property type="protein sequence ID" value="SUU86652.1"/>
    <property type="molecule type" value="Genomic_DNA"/>
</dbReference>
<dbReference type="AlphaFoldDB" id="A0A380WCK4"/>
<keyword evidence="1" id="KW-0808">Transferase</keyword>
<accession>A0A380WCK4</accession>
<proteinExistence type="predicted"/>
<keyword evidence="1" id="KW-0489">Methyltransferase</keyword>
<dbReference type="OrthoDB" id="9765084at2"/>
<protein>
    <submittedName>
        <fullName evidence="1">tRNA (Cmo5U34)-methyltransferase</fullName>
        <ecNumber evidence="1">2.1.1.-</ecNumber>
    </submittedName>
</protein>
<dbReference type="SUPFAM" id="SSF53335">
    <property type="entry name" value="S-adenosyl-L-methionine-dependent methyltransferases"/>
    <property type="match status" value="1"/>
</dbReference>
<dbReference type="Proteomes" id="UP000254343">
    <property type="component" value="Unassembled WGS sequence"/>
</dbReference>
<dbReference type="Gene3D" id="3.40.50.150">
    <property type="entry name" value="Vaccinia Virus protein VP39"/>
    <property type="match status" value="1"/>
</dbReference>
<organism evidence="1 2">
    <name type="scientific">Afipia felis</name>
    <name type="common">Cat scratch disease bacillus</name>
    <dbReference type="NCBI Taxonomy" id="1035"/>
    <lineage>
        <taxon>Bacteria</taxon>
        <taxon>Pseudomonadati</taxon>
        <taxon>Pseudomonadota</taxon>
        <taxon>Alphaproteobacteria</taxon>
        <taxon>Hyphomicrobiales</taxon>
        <taxon>Nitrobacteraceae</taxon>
        <taxon>Afipia</taxon>
    </lineage>
</organism>
<sequence length="228" mass="25880">MKKAEFSFVDQAEGDFENHIESHVPDFAGLRREIVSLAPTLVQPGTTVLDVGCSSGMLLRLVRDEVERRRSGTFAYRGIDIVPEFQSSWDRVAAPNLSFEVADVCDQAYTSLSLAISVFTAQFVPFHRRKPLFRTLLNGLVDGGHMIVAEKLLASSARYQDALTFKYYDFKRDRGIPAEDILDKEKTLRGFMSSYTRDELIDVLKEVGFRDIQDFWCQFPFVGFIASK</sequence>
<dbReference type="RefSeq" id="WP_002717475.1">
    <property type="nucleotide sequence ID" value="NZ_UFSI01000001.1"/>
</dbReference>
<dbReference type="GO" id="GO:0032259">
    <property type="term" value="P:methylation"/>
    <property type="evidence" value="ECO:0007669"/>
    <property type="project" value="UniProtKB-KW"/>
</dbReference>
<gene>
    <name evidence="1" type="primary">cmoA</name>
    <name evidence="1" type="ORF">NCTC12722_03882</name>
</gene>
<reference evidence="1 2" key="1">
    <citation type="submission" date="2018-06" db="EMBL/GenBank/DDBJ databases">
        <authorList>
            <consortium name="Pathogen Informatics"/>
            <person name="Doyle S."/>
        </authorList>
    </citation>
    <scope>NUCLEOTIDE SEQUENCE [LARGE SCALE GENOMIC DNA]</scope>
    <source>
        <strain evidence="1 2">NCTC12722</strain>
    </source>
</reference>